<dbReference type="Proteomes" id="UP000035088">
    <property type="component" value="Unassembled WGS sequence"/>
</dbReference>
<dbReference type="Gene3D" id="2.40.160.210">
    <property type="entry name" value="Acyl-CoA thioesterase, double hotdog domain"/>
    <property type="match status" value="1"/>
</dbReference>
<name>G7H4W0_9ACTN</name>
<dbReference type="Pfam" id="PF13622">
    <property type="entry name" value="4HBT_3"/>
    <property type="match status" value="1"/>
</dbReference>
<keyword evidence="6" id="KW-1185">Reference proteome</keyword>
<keyword evidence="2" id="KW-0378">Hydrolase</keyword>
<dbReference type="PANTHER" id="PTHR11066:SF34">
    <property type="entry name" value="ACYL-COENZYME A THIOESTERASE 8"/>
    <property type="match status" value="1"/>
</dbReference>
<dbReference type="InterPro" id="IPR029069">
    <property type="entry name" value="HotDog_dom_sf"/>
</dbReference>
<dbReference type="PANTHER" id="PTHR11066">
    <property type="entry name" value="ACYL-COA THIOESTERASE"/>
    <property type="match status" value="1"/>
</dbReference>
<organism evidence="5 6">
    <name type="scientific">Gordonia araii NBRC 100433</name>
    <dbReference type="NCBI Taxonomy" id="1073574"/>
    <lineage>
        <taxon>Bacteria</taxon>
        <taxon>Bacillati</taxon>
        <taxon>Actinomycetota</taxon>
        <taxon>Actinomycetes</taxon>
        <taxon>Mycobacteriales</taxon>
        <taxon>Gordoniaceae</taxon>
        <taxon>Gordonia</taxon>
    </lineage>
</organism>
<dbReference type="STRING" id="1073574.GOARA_063_00840"/>
<dbReference type="RefSeq" id="WP_007322960.1">
    <property type="nucleotide sequence ID" value="NZ_BAEE01000063.1"/>
</dbReference>
<dbReference type="OrthoDB" id="9781019at2"/>
<dbReference type="GO" id="GO:0006637">
    <property type="term" value="P:acyl-CoA metabolic process"/>
    <property type="evidence" value="ECO:0007669"/>
    <property type="project" value="InterPro"/>
</dbReference>
<sequence>MTSDATEADRSDDLNVLLGLLDVEQADDDVFIGQHPEQKTARTFGGQLLGQGVVAATRSLTRGNPPVHALHAHFIRGGDVEKPMEYHITRFRDGKSFANRQVTARQDGEDIFTMLVAYQDNTAGLEHAIESPTVPYPEELPELGEHFKGYEDTIALFVNALHPIDIRFANDPTWKVREAGEKLLKNRVWMRTDGRLPDDQIWHVAAMCYASDTTVLDSIITTHGLSWGIDRLFAATVNHSMWFHREFRFDDWLLYATESPVAAGSRGIGSGRFFTRDGVLATSVVQEALIKYFPPKN</sequence>
<reference evidence="5 6" key="1">
    <citation type="submission" date="2011-11" db="EMBL/GenBank/DDBJ databases">
        <title>Whole genome shotgun sequence of Gordonia araii NBRC 100433.</title>
        <authorList>
            <person name="Yoshida Y."/>
            <person name="Hosoyama A."/>
            <person name="Tsuchikane K."/>
            <person name="Katsumata H."/>
            <person name="Yamazaki S."/>
            <person name="Fujita N."/>
        </authorList>
    </citation>
    <scope>NUCLEOTIDE SEQUENCE [LARGE SCALE GENOMIC DNA]</scope>
    <source>
        <strain evidence="5 6">NBRC 100433</strain>
    </source>
</reference>
<dbReference type="InterPro" id="IPR042171">
    <property type="entry name" value="Acyl-CoA_hotdog"/>
</dbReference>
<evidence type="ECO:0000256" key="1">
    <source>
        <dbReference type="ARBA" id="ARBA00006538"/>
    </source>
</evidence>
<evidence type="ECO:0000313" key="6">
    <source>
        <dbReference type="Proteomes" id="UP000035088"/>
    </source>
</evidence>
<dbReference type="InterPro" id="IPR003703">
    <property type="entry name" value="Acyl_CoA_thio"/>
</dbReference>
<dbReference type="Pfam" id="PF02551">
    <property type="entry name" value="Acyl_CoA_thio"/>
    <property type="match status" value="1"/>
</dbReference>
<dbReference type="EMBL" id="BAEE01000063">
    <property type="protein sequence ID" value="GAB10885.1"/>
    <property type="molecule type" value="Genomic_DNA"/>
</dbReference>
<gene>
    <name evidence="5" type="primary">tesB</name>
    <name evidence="5" type="ORF">GOARA_063_00840</name>
</gene>
<dbReference type="SUPFAM" id="SSF54637">
    <property type="entry name" value="Thioesterase/thiol ester dehydrase-isomerase"/>
    <property type="match status" value="2"/>
</dbReference>
<dbReference type="CDD" id="cd03444">
    <property type="entry name" value="Thioesterase_II_repeat1"/>
    <property type="match status" value="1"/>
</dbReference>
<evidence type="ECO:0000256" key="2">
    <source>
        <dbReference type="ARBA" id="ARBA00022801"/>
    </source>
</evidence>
<evidence type="ECO:0000259" key="3">
    <source>
        <dbReference type="Pfam" id="PF02551"/>
    </source>
</evidence>
<dbReference type="AlphaFoldDB" id="G7H4W0"/>
<dbReference type="CDD" id="cd03445">
    <property type="entry name" value="Thioesterase_II_repeat2"/>
    <property type="match status" value="1"/>
</dbReference>
<dbReference type="GO" id="GO:0047617">
    <property type="term" value="F:fatty acyl-CoA hydrolase activity"/>
    <property type="evidence" value="ECO:0007669"/>
    <property type="project" value="InterPro"/>
</dbReference>
<dbReference type="GO" id="GO:0009062">
    <property type="term" value="P:fatty acid catabolic process"/>
    <property type="evidence" value="ECO:0007669"/>
    <property type="project" value="TreeGrafter"/>
</dbReference>
<proteinExistence type="inferred from homology"/>
<feature type="domain" description="Acyl-CoA thioesterase-like N-terminal HotDog" evidence="4">
    <location>
        <begin position="41"/>
        <end position="117"/>
    </location>
</feature>
<comment type="caution">
    <text evidence="5">The sequence shown here is derived from an EMBL/GenBank/DDBJ whole genome shotgun (WGS) entry which is preliminary data.</text>
</comment>
<comment type="similarity">
    <text evidence="1">Belongs to the C/M/P thioester hydrolase family.</text>
</comment>
<accession>G7H4W0</accession>
<dbReference type="InterPro" id="IPR049449">
    <property type="entry name" value="TesB_ACOT8-like_N"/>
</dbReference>
<feature type="domain" description="Acyl-CoA thioesterase 2 C-terminal" evidence="3">
    <location>
        <begin position="159"/>
        <end position="287"/>
    </location>
</feature>
<protein>
    <submittedName>
        <fullName evidence="5">Acyl-CoA thioesterase</fullName>
    </submittedName>
</protein>
<evidence type="ECO:0000313" key="5">
    <source>
        <dbReference type="EMBL" id="GAB10885.1"/>
    </source>
</evidence>
<dbReference type="InterPro" id="IPR025652">
    <property type="entry name" value="TesB_C"/>
</dbReference>
<evidence type="ECO:0000259" key="4">
    <source>
        <dbReference type="Pfam" id="PF13622"/>
    </source>
</evidence>